<feature type="region of interest" description="Disordered" evidence="1">
    <location>
        <begin position="25"/>
        <end position="110"/>
    </location>
</feature>
<name>A0A1H6C9N0_9ACTN</name>
<dbReference type="AlphaFoldDB" id="A0A1H6C9N0"/>
<dbReference type="RefSeq" id="WP_103887255.1">
    <property type="nucleotide sequence ID" value="NZ_FNVU01000008.1"/>
</dbReference>
<dbReference type="InterPro" id="IPR025326">
    <property type="entry name" value="DUF4232"/>
</dbReference>
<feature type="region of interest" description="Disordered" evidence="1">
    <location>
        <begin position="218"/>
        <end position="247"/>
    </location>
</feature>
<feature type="domain" description="DUF4232" evidence="3">
    <location>
        <begin position="111"/>
        <end position="239"/>
    </location>
</feature>
<evidence type="ECO:0000256" key="2">
    <source>
        <dbReference type="SAM" id="SignalP"/>
    </source>
</evidence>
<accession>A0A1H6C9N0</accession>
<organism evidence="4 5">
    <name type="scientific">Actinacidiphila yanglinensis</name>
    <dbReference type="NCBI Taxonomy" id="310779"/>
    <lineage>
        <taxon>Bacteria</taxon>
        <taxon>Bacillati</taxon>
        <taxon>Actinomycetota</taxon>
        <taxon>Actinomycetes</taxon>
        <taxon>Kitasatosporales</taxon>
        <taxon>Streptomycetaceae</taxon>
        <taxon>Actinacidiphila</taxon>
    </lineage>
</organism>
<feature type="chain" id="PRO_5038545429" description="DUF4232 domain-containing protein" evidence="2">
    <location>
        <begin position="24"/>
        <end position="247"/>
    </location>
</feature>
<dbReference type="EMBL" id="FNVU01000008">
    <property type="protein sequence ID" value="SEG69076.1"/>
    <property type="molecule type" value="Genomic_DNA"/>
</dbReference>
<feature type="signal peptide" evidence="2">
    <location>
        <begin position="1"/>
        <end position="23"/>
    </location>
</feature>
<dbReference type="Pfam" id="PF14016">
    <property type="entry name" value="DUF4232"/>
    <property type="match status" value="1"/>
</dbReference>
<evidence type="ECO:0000313" key="4">
    <source>
        <dbReference type="EMBL" id="SEG69076.1"/>
    </source>
</evidence>
<feature type="compositionally biased region" description="Low complexity" evidence="1">
    <location>
        <begin position="40"/>
        <end position="61"/>
    </location>
</feature>
<keyword evidence="5" id="KW-1185">Reference proteome</keyword>
<protein>
    <recommendedName>
        <fullName evidence="3">DUF4232 domain-containing protein</fullName>
    </recommendedName>
</protein>
<dbReference type="PROSITE" id="PS51257">
    <property type="entry name" value="PROKAR_LIPOPROTEIN"/>
    <property type="match status" value="1"/>
</dbReference>
<evidence type="ECO:0000256" key="1">
    <source>
        <dbReference type="SAM" id="MobiDB-lite"/>
    </source>
</evidence>
<evidence type="ECO:0000313" key="5">
    <source>
        <dbReference type="Proteomes" id="UP000236754"/>
    </source>
</evidence>
<dbReference type="Proteomes" id="UP000236754">
    <property type="component" value="Unassembled WGS sequence"/>
</dbReference>
<feature type="compositionally biased region" description="Polar residues" evidence="1">
    <location>
        <begin position="25"/>
        <end position="39"/>
    </location>
</feature>
<feature type="compositionally biased region" description="Gly residues" evidence="1">
    <location>
        <begin position="62"/>
        <end position="101"/>
    </location>
</feature>
<sequence>MRVHKLTFAAVIVAAGLSLTACNNDDSSAKSDPTSSTTVTSADGGASSDGSGTGGSDQAATGSGGQGTGTGTSSSGGGSGSGGSGTGTTGSGGQSTSGGIGSDASGKGGKCRTDDLKITATDTFIDGDPAGSVAVGLKNDSGRTCTLAGFAGVDLTTNVGAVSAKRVGAPATAMSLKNGQEVDFNVNYPLNTTGGTGARITGLRVTAPDDTTSVTVRWPGRASLPTGTDTGGQGVEVGPIGSAGQGG</sequence>
<reference evidence="4 5" key="1">
    <citation type="submission" date="2016-10" db="EMBL/GenBank/DDBJ databases">
        <authorList>
            <person name="de Groot N.N."/>
        </authorList>
    </citation>
    <scope>NUCLEOTIDE SEQUENCE [LARGE SCALE GENOMIC DNA]</scope>
    <source>
        <strain evidence="4 5">CGMCC 4.2023</strain>
    </source>
</reference>
<feature type="compositionally biased region" description="Gly residues" evidence="1">
    <location>
        <begin position="229"/>
        <end position="247"/>
    </location>
</feature>
<keyword evidence="2" id="KW-0732">Signal</keyword>
<gene>
    <name evidence="4" type="ORF">SAMN05216223_108149</name>
</gene>
<proteinExistence type="predicted"/>
<evidence type="ECO:0000259" key="3">
    <source>
        <dbReference type="Pfam" id="PF14016"/>
    </source>
</evidence>
<dbReference type="OrthoDB" id="3480105at2"/>